<dbReference type="PANTHER" id="PTHR33055:SF3">
    <property type="entry name" value="PUTATIVE TRANSPOSASE FOR IS117-RELATED"/>
    <property type="match status" value="1"/>
</dbReference>
<dbReference type="EMBL" id="CP011125">
    <property type="protein sequence ID" value="AKF10812.1"/>
    <property type="molecule type" value="Genomic_DNA"/>
</dbReference>
<dbReference type="InterPro" id="IPR047650">
    <property type="entry name" value="Transpos_IS110"/>
</dbReference>
<dbReference type="GO" id="GO:0006313">
    <property type="term" value="P:DNA transposition"/>
    <property type="evidence" value="ECO:0007669"/>
    <property type="project" value="InterPro"/>
</dbReference>
<dbReference type="PANTHER" id="PTHR33055">
    <property type="entry name" value="TRANSPOSASE FOR INSERTION SEQUENCE ELEMENT IS1111A"/>
    <property type="match status" value="1"/>
</dbReference>
<keyword evidence="7" id="KW-1185">Reference proteome</keyword>
<dbReference type="KEGG" id="samy:DB32_007615"/>
<protein>
    <submittedName>
        <fullName evidence="6">Transposase</fullName>
    </submittedName>
</protein>
<dbReference type="Proteomes" id="UP000034883">
    <property type="component" value="Chromosome"/>
</dbReference>
<organism evidence="2 7">
    <name type="scientific">Sandaracinus amylolyticus</name>
    <dbReference type="NCBI Taxonomy" id="927083"/>
    <lineage>
        <taxon>Bacteria</taxon>
        <taxon>Pseudomonadati</taxon>
        <taxon>Myxococcota</taxon>
        <taxon>Polyangia</taxon>
        <taxon>Polyangiales</taxon>
        <taxon>Sandaracinaceae</taxon>
        <taxon>Sandaracinus</taxon>
    </lineage>
</organism>
<dbReference type="GO" id="GO:0003677">
    <property type="term" value="F:DNA binding"/>
    <property type="evidence" value="ECO:0007669"/>
    <property type="project" value="InterPro"/>
</dbReference>
<reference evidence="2 7" key="1">
    <citation type="submission" date="2015-03" db="EMBL/GenBank/DDBJ databases">
        <title>Genome assembly of Sandaracinus amylolyticus DSM 53668.</title>
        <authorList>
            <person name="Sharma G."/>
            <person name="Subramanian S."/>
        </authorList>
    </citation>
    <scope>NUCLEOTIDE SEQUENCE [LARGE SCALE GENOMIC DNA]</scope>
    <source>
        <strain evidence="2 7">DSM 53668</strain>
    </source>
</reference>
<evidence type="ECO:0000313" key="4">
    <source>
        <dbReference type="EMBL" id="AKF10141.1"/>
    </source>
</evidence>
<sequence length="445" mass="49374">MQEVVPVAKRTYRTVEIQHVDASKLATALGACCIVAIDLAKTKMFAGFASAAGRCIEIVRFEHPKQTRLFLELLCRLRELGVALEVAMEPTGVYGDALRYQLTLRDIPVFRVDAKKVHDAAALLDGVPSLHDAKACTLLAHLHAQGISKRWKERSAVQRAMRSLIDERDLYARPFETAYGRLEALVARHWPELSQHLDMDAAWHLHLLCEMPGPAEVRARRGDAVALLRRVSRAALSFERIEQIVGCAVSSLGESMHDQERSFLRSLARHMLALREHIRDVDKRIEAELANHRELHSIRAAFGAVTTAALVADLGNPADYESSASFEKAMGLNLRVQSSGNNAGQHTIHITKRGPGRARRYLFLAALRFVQSDPVAREWYRARKGYRADIKLKAVVALMRKLARAMVHVARGAPFDATKLFDTRSMTAVTASPSRDAGQSSLAGS</sequence>
<dbReference type="KEGG" id="samy:DB32_007290"/>
<evidence type="ECO:0000313" key="2">
    <source>
        <dbReference type="EMBL" id="AKF04969.1"/>
    </source>
</evidence>
<dbReference type="Pfam" id="PF02371">
    <property type="entry name" value="Transposase_20"/>
    <property type="match status" value="1"/>
</dbReference>
<evidence type="ECO:0000313" key="6">
    <source>
        <dbReference type="EMBL" id="AKF10812.1"/>
    </source>
</evidence>
<evidence type="ECO:0000313" key="5">
    <source>
        <dbReference type="EMBL" id="AKF10466.1"/>
    </source>
</evidence>
<dbReference type="EMBL" id="CP011125">
    <property type="protein sequence ID" value="AKF10141.1"/>
    <property type="molecule type" value="Genomic_DNA"/>
</dbReference>
<name>A0A0F6SEC8_9BACT</name>
<dbReference type="KEGG" id="samy:DB32_007961"/>
<gene>
    <name evidence="2" type="ORF">DB32_002118</name>
    <name evidence="3" type="ORF">DB32_005534</name>
    <name evidence="4" type="ORF">DB32_007290</name>
    <name evidence="5" type="ORF">DB32_007615</name>
    <name evidence="6" type="ORF">DB32_007961</name>
</gene>
<dbReference type="InterPro" id="IPR003346">
    <property type="entry name" value="Transposase_20"/>
</dbReference>
<dbReference type="EMBL" id="CP011125">
    <property type="protein sequence ID" value="AKF08385.1"/>
    <property type="molecule type" value="Genomic_DNA"/>
</dbReference>
<dbReference type="STRING" id="927083.DB32_002118"/>
<evidence type="ECO:0000259" key="1">
    <source>
        <dbReference type="Pfam" id="PF02371"/>
    </source>
</evidence>
<feature type="domain" description="Transposase IS116/IS110/IS902 C-terminal" evidence="1">
    <location>
        <begin position="301"/>
        <end position="380"/>
    </location>
</feature>
<evidence type="ECO:0000313" key="3">
    <source>
        <dbReference type="EMBL" id="AKF08385.1"/>
    </source>
</evidence>
<dbReference type="KEGG" id="samy:DB32_005534"/>
<dbReference type="KEGG" id="samy:DB32_002118"/>
<dbReference type="GO" id="GO:0004803">
    <property type="term" value="F:transposase activity"/>
    <property type="evidence" value="ECO:0007669"/>
    <property type="project" value="InterPro"/>
</dbReference>
<proteinExistence type="predicted"/>
<dbReference type="EMBL" id="CP011125">
    <property type="protein sequence ID" value="AKF04969.1"/>
    <property type="molecule type" value="Genomic_DNA"/>
</dbReference>
<evidence type="ECO:0000313" key="7">
    <source>
        <dbReference type="Proteomes" id="UP000034883"/>
    </source>
</evidence>
<dbReference type="EMBL" id="CP011125">
    <property type="protein sequence ID" value="AKF10466.1"/>
    <property type="molecule type" value="Genomic_DNA"/>
</dbReference>
<dbReference type="AlphaFoldDB" id="A0A0F6SEC8"/>
<accession>A0A0F6SEC8</accession>